<keyword evidence="9" id="KW-0460">Magnesium</keyword>
<dbReference type="GO" id="GO:0019829">
    <property type="term" value="F:ATPase-coupled monoatomic cation transmembrane transporter activity"/>
    <property type="evidence" value="ECO:0007669"/>
    <property type="project" value="InterPro"/>
</dbReference>
<keyword evidence="6 14" id="KW-0547">Nucleotide-binding</keyword>
<evidence type="ECO:0000256" key="3">
    <source>
        <dbReference type="ARBA" id="ARBA00022475"/>
    </source>
</evidence>
<comment type="subcellular location">
    <subcellularLocation>
        <location evidence="1">Cell membrane</location>
        <topology evidence="1">Multi-pass membrane protein</topology>
    </subcellularLocation>
</comment>
<dbReference type="Gene3D" id="2.70.150.10">
    <property type="entry name" value="Calcium-transporting ATPase, cytoplasmic transduction domain A"/>
    <property type="match status" value="1"/>
</dbReference>
<dbReference type="InterPro" id="IPR023299">
    <property type="entry name" value="ATPase_P-typ_cyto_dom_N"/>
</dbReference>
<dbReference type="NCBIfam" id="TIGR01494">
    <property type="entry name" value="ATPase_P-type"/>
    <property type="match status" value="1"/>
</dbReference>
<feature type="transmembrane region" description="Helical" evidence="14">
    <location>
        <begin position="239"/>
        <end position="261"/>
    </location>
</feature>
<feature type="transmembrane region" description="Helical" evidence="14">
    <location>
        <begin position="595"/>
        <end position="618"/>
    </location>
</feature>
<dbReference type="InterPro" id="IPR027256">
    <property type="entry name" value="P-typ_ATPase_IB"/>
</dbReference>
<keyword evidence="7" id="KW-0187">Copper transport</keyword>
<keyword evidence="7" id="KW-0813">Transport</keyword>
<dbReference type="SUPFAM" id="SSF81665">
    <property type="entry name" value="Calcium ATPase, transmembrane domain M"/>
    <property type="match status" value="1"/>
</dbReference>
<dbReference type="CDD" id="cd07551">
    <property type="entry name" value="P-type_ATPase_HM_ZosA_PfeT-like"/>
    <property type="match status" value="1"/>
</dbReference>
<dbReference type="PANTHER" id="PTHR43079:SF1">
    <property type="entry name" value="CADMIUM_ZINC-TRANSPORTING ATPASE HMA1, CHLOROPLASTIC-RELATED"/>
    <property type="match status" value="1"/>
</dbReference>
<keyword evidence="11 14" id="KW-1133">Transmembrane helix</keyword>
<gene>
    <name evidence="16" type="ORF">DS831_08715</name>
</gene>
<dbReference type="FunFam" id="2.70.150.10:FF:000020">
    <property type="entry name" value="Copper-exporting P-type ATPase A"/>
    <property type="match status" value="1"/>
</dbReference>
<dbReference type="InterPro" id="IPR036412">
    <property type="entry name" value="HAD-like_sf"/>
</dbReference>
<evidence type="ECO:0000256" key="9">
    <source>
        <dbReference type="ARBA" id="ARBA00022842"/>
    </source>
</evidence>
<dbReference type="SUPFAM" id="SSF56784">
    <property type="entry name" value="HAD-like"/>
    <property type="match status" value="1"/>
</dbReference>
<dbReference type="InterPro" id="IPR018303">
    <property type="entry name" value="ATPase_P-typ_P_site"/>
</dbReference>
<keyword evidence="7" id="KW-0406">Ion transport</keyword>
<keyword evidence="8 14" id="KW-0067">ATP-binding</keyword>
<dbReference type="GO" id="GO:0006825">
    <property type="term" value="P:copper ion transport"/>
    <property type="evidence" value="ECO:0007669"/>
    <property type="project" value="UniProtKB-KW"/>
</dbReference>
<keyword evidence="4 14" id="KW-0812">Transmembrane</keyword>
<dbReference type="SUPFAM" id="SSF81653">
    <property type="entry name" value="Calcium ATPase, transduction domain A"/>
    <property type="match status" value="1"/>
</dbReference>
<comment type="similarity">
    <text evidence="2 14">Belongs to the cation transport ATPase (P-type) (TC 3.A.3) family. Type IB subfamily.</text>
</comment>
<protein>
    <submittedName>
        <fullName evidence="16">Heavy metal translocating P-type ATPase</fullName>
    </submittedName>
</protein>
<dbReference type="PRINTS" id="PR00120">
    <property type="entry name" value="HATPASE"/>
</dbReference>
<evidence type="ECO:0000256" key="11">
    <source>
        <dbReference type="ARBA" id="ARBA00022989"/>
    </source>
</evidence>
<feature type="transmembrane region" description="Helical" evidence="14">
    <location>
        <begin position="64"/>
        <end position="82"/>
    </location>
</feature>
<organism evidence="16 17">
    <name type="scientific">Bombilactobacillus bombi</name>
    <dbReference type="NCBI Taxonomy" id="1303590"/>
    <lineage>
        <taxon>Bacteria</taxon>
        <taxon>Bacillati</taxon>
        <taxon>Bacillota</taxon>
        <taxon>Bacilli</taxon>
        <taxon>Lactobacillales</taxon>
        <taxon>Lactobacillaceae</taxon>
        <taxon>Bombilactobacillus</taxon>
    </lineage>
</organism>
<evidence type="ECO:0000256" key="8">
    <source>
        <dbReference type="ARBA" id="ARBA00022840"/>
    </source>
</evidence>
<dbReference type="NCBIfam" id="TIGR01525">
    <property type="entry name" value="ATPase-IB_hvy"/>
    <property type="match status" value="1"/>
</dbReference>
<dbReference type="PRINTS" id="PR00119">
    <property type="entry name" value="CATATPASE"/>
</dbReference>
<evidence type="ECO:0000313" key="16">
    <source>
        <dbReference type="EMBL" id="RHW50226.1"/>
    </source>
</evidence>
<dbReference type="Gene3D" id="3.40.50.1000">
    <property type="entry name" value="HAD superfamily/HAD-like"/>
    <property type="match status" value="1"/>
</dbReference>
<dbReference type="PROSITE" id="PS01229">
    <property type="entry name" value="COF_2"/>
    <property type="match status" value="1"/>
</dbReference>
<keyword evidence="5 14" id="KW-0479">Metal-binding</keyword>
<dbReference type="PANTHER" id="PTHR43079">
    <property type="entry name" value="PROBABLE CADMIUM/ZINC-TRANSPORTING ATPASE HMA1"/>
    <property type="match status" value="1"/>
</dbReference>
<dbReference type="SFLD" id="SFLDS00003">
    <property type="entry name" value="Haloacid_Dehalogenase"/>
    <property type="match status" value="1"/>
</dbReference>
<dbReference type="Pfam" id="PF00702">
    <property type="entry name" value="Hydrolase"/>
    <property type="match status" value="1"/>
</dbReference>
<dbReference type="AlphaFoldDB" id="A0A3R6W9S1"/>
<feature type="transmembrane region" description="Helical" evidence="14">
    <location>
        <begin position="7"/>
        <end position="27"/>
    </location>
</feature>
<feature type="domain" description="P-type ATPase A" evidence="15">
    <location>
        <begin position="119"/>
        <end position="220"/>
    </location>
</feature>
<keyword evidence="17" id="KW-1185">Reference proteome</keyword>
<dbReference type="OrthoDB" id="9813266at2"/>
<keyword evidence="13 14" id="KW-0472">Membrane</keyword>
<dbReference type="EMBL" id="QOCR01000004">
    <property type="protein sequence ID" value="RHW50226.1"/>
    <property type="molecule type" value="Genomic_DNA"/>
</dbReference>
<name>A0A3R6W9S1_9LACO</name>
<dbReference type="InterPro" id="IPR001757">
    <property type="entry name" value="P_typ_ATPase"/>
</dbReference>
<dbReference type="InterPro" id="IPR008250">
    <property type="entry name" value="ATPase_P-typ_transduc_dom_A_sf"/>
</dbReference>
<evidence type="ECO:0000256" key="10">
    <source>
        <dbReference type="ARBA" id="ARBA00022967"/>
    </source>
</evidence>
<dbReference type="GO" id="GO:0005886">
    <property type="term" value="C:plasma membrane"/>
    <property type="evidence" value="ECO:0007669"/>
    <property type="project" value="UniProtKB-SubCell"/>
</dbReference>
<proteinExistence type="inferred from homology"/>
<dbReference type="SFLD" id="SFLDG00002">
    <property type="entry name" value="C1.7:_P-type_atpase_like"/>
    <property type="match status" value="1"/>
</dbReference>
<dbReference type="InterPro" id="IPR059000">
    <property type="entry name" value="ATPase_P-type_domA"/>
</dbReference>
<evidence type="ECO:0000256" key="13">
    <source>
        <dbReference type="ARBA" id="ARBA00023136"/>
    </source>
</evidence>
<evidence type="ECO:0000256" key="5">
    <source>
        <dbReference type="ARBA" id="ARBA00022723"/>
    </source>
</evidence>
<feature type="transmembrane region" description="Helical" evidence="14">
    <location>
        <begin position="33"/>
        <end position="52"/>
    </location>
</feature>
<dbReference type="GO" id="GO:0005524">
    <property type="term" value="F:ATP binding"/>
    <property type="evidence" value="ECO:0007669"/>
    <property type="project" value="UniProtKB-UniRule"/>
</dbReference>
<evidence type="ECO:0000256" key="7">
    <source>
        <dbReference type="ARBA" id="ARBA00022796"/>
    </source>
</evidence>
<keyword evidence="12" id="KW-0186">Copper</keyword>
<evidence type="ECO:0000313" key="17">
    <source>
        <dbReference type="Proteomes" id="UP000284109"/>
    </source>
</evidence>
<evidence type="ECO:0000256" key="14">
    <source>
        <dbReference type="RuleBase" id="RU362081"/>
    </source>
</evidence>
<dbReference type="Proteomes" id="UP000284109">
    <property type="component" value="Unassembled WGS sequence"/>
</dbReference>
<keyword evidence="3 14" id="KW-1003">Cell membrane</keyword>
<dbReference type="InterPro" id="IPR051949">
    <property type="entry name" value="Cation_Transport_ATPase"/>
</dbReference>
<sequence length="621" mass="67306">MKISRAILLFFIGIMIFFVGLILPGQFVIFKNLLFVITVFVAGYHVIGEGFGDTIKMSQSQHKFVPNIHILMCLAAVGAIIIGSFEEAALLILIFAGAHFLEEYAENKSHQEITSLLKMAPAEAHQLQEDGSWKIVAVTQLKVGDTLKVLNGSQVPTDGTITKGSASINEAAINGESIPREKQVGDEVFGGTINGNSTFEMVVTKDSQETVFAQIIEMVQTAQDSPGRTATTIQKLEPLYVKTILFLLPLVLLAGPFLLNWSWSESFYRMIGFLVAASPCALAASAVPATLSGISNLAHNGVLFKGGSYLANLSQLRTIAFDKTGTLTQGVPLVTDQYFNPQIAKDELLDIIVTMEKQSNHPLASAIVHQFPQAKELSDLSCQNKIGSGLEADYRGHHYVIGKLAPSISITPEDQQRQQKWSNAGKTVVYIVKDQQVVGLLALMDLPKTSAQKAIKFFNRHHIKTVMLTGDSTATGEAVAEQLQVQQTVANILPEKKVEIIKSLQQKTPTVAMVGDGVNDAPALANANIGIAMGSGTDVAIDVADVVLVKNDLSRLTFAYSLSGKMNKIILENIIFSLAVVVLLTILNLLQMTNIAWGVFLHEGSTLLVIVNGLRLLLFRK</sequence>
<feature type="transmembrane region" description="Helical" evidence="14">
    <location>
        <begin position="569"/>
        <end position="589"/>
    </location>
</feature>
<dbReference type="Pfam" id="PF00122">
    <property type="entry name" value="E1-E2_ATPase"/>
    <property type="match status" value="1"/>
</dbReference>
<dbReference type="InterPro" id="IPR044492">
    <property type="entry name" value="P_typ_ATPase_HD_dom"/>
</dbReference>
<reference evidence="16 17" key="1">
    <citation type="submission" date="2018-07" db="EMBL/GenBank/DDBJ databases">
        <title>Genome sequences of six Lactobacillus spp. isolated from bumble bee guts.</title>
        <authorList>
            <person name="Motta E.V.S."/>
            <person name="Moran N.A."/>
        </authorList>
    </citation>
    <scope>NUCLEOTIDE SEQUENCE [LARGE SCALE GENOMIC DNA]</scope>
    <source>
        <strain evidence="16 17">BI-1.1</strain>
    </source>
</reference>
<dbReference type="RefSeq" id="WP_118902816.1">
    <property type="nucleotide sequence ID" value="NZ_QOCR01000004.1"/>
</dbReference>
<evidence type="ECO:0000256" key="12">
    <source>
        <dbReference type="ARBA" id="ARBA00023008"/>
    </source>
</evidence>
<evidence type="ECO:0000259" key="15">
    <source>
        <dbReference type="Pfam" id="PF00122"/>
    </source>
</evidence>
<accession>A0A3R6W9S1</accession>
<evidence type="ECO:0000256" key="4">
    <source>
        <dbReference type="ARBA" id="ARBA00022692"/>
    </source>
</evidence>
<keyword evidence="10" id="KW-1278">Translocase</keyword>
<dbReference type="GO" id="GO:0016887">
    <property type="term" value="F:ATP hydrolysis activity"/>
    <property type="evidence" value="ECO:0007669"/>
    <property type="project" value="InterPro"/>
</dbReference>
<dbReference type="GO" id="GO:0046872">
    <property type="term" value="F:metal ion binding"/>
    <property type="evidence" value="ECO:0007669"/>
    <property type="project" value="UniProtKB-KW"/>
</dbReference>
<dbReference type="Gene3D" id="3.40.1110.10">
    <property type="entry name" value="Calcium-transporting ATPase, cytoplasmic domain N"/>
    <property type="match status" value="1"/>
</dbReference>
<dbReference type="InterPro" id="IPR023298">
    <property type="entry name" value="ATPase_P-typ_TM_dom_sf"/>
</dbReference>
<dbReference type="PROSITE" id="PS00154">
    <property type="entry name" value="ATPASE_E1_E2"/>
    <property type="match status" value="1"/>
</dbReference>
<comment type="caution">
    <text evidence="16">The sequence shown here is derived from an EMBL/GenBank/DDBJ whole genome shotgun (WGS) entry which is preliminary data.</text>
</comment>
<evidence type="ECO:0000256" key="2">
    <source>
        <dbReference type="ARBA" id="ARBA00006024"/>
    </source>
</evidence>
<evidence type="ECO:0000256" key="6">
    <source>
        <dbReference type="ARBA" id="ARBA00022741"/>
    </source>
</evidence>
<dbReference type="InterPro" id="IPR023214">
    <property type="entry name" value="HAD_sf"/>
</dbReference>
<evidence type="ECO:0000256" key="1">
    <source>
        <dbReference type="ARBA" id="ARBA00004651"/>
    </source>
</evidence>
<dbReference type="SFLD" id="SFLDF00027">
    <property type="entry name" value="p-type_atpase"/>
    <property type="match status" value="1"/>
</dbReference>